<dbReference type="PANTHER" id="PTHR11660:SF57">
    <property type="entry name" value="SOLUTE CARRIER FAMILY 40 MEMBER"/>
    <property type="match status" value="1"/>
</dbReference>
<evidence type="ECO:0000256" key="4">
    <source>
        <dbReference type="ARBA" id="ARBA00022692"/>
    </source>
</evidence>
<evidence type="ECO:0000256" key="6">
    <source>
        <dbReference type="ARBA" id="ARBA00023136"/>
    </source>
</evidence>
<evidence type="ECO:0000313" key="9">
    <source>
        <dbReference type="EMBL" id="KAH9309813.1"/>
    </source>
</evidence>
<sequence>MADLEEHLMSQGEYNEEENEIADGTSTSSHVKQSSSLDCDEESQNDNVFQVPAHILRYLYVGHFLARWGARMWEFSVGLFMLDVWPSSLMLTSLYGVVEASAIAIFGPIVGDWIDRVQYIKVLKTWLGLQSLSFIIAGGAVSVLLIYPSSAFGQLSFMALVIVTNACGALGALASLGGAILIERDWIVVISEGHPPDMLTQMNVVTRRIDLSCKLLAPVAVGFIMSYASVAASAIVLVVWNILSTGLEYWLLSSVYHAIPTLNLKTKREKGREKVFSEESLDHLDRETSTIHLTSNEENTSVQKEIELKSWRKKLLQRILHIPTIEAWVVYIQQDVVLAGFALSMLYFTVLSFGTLMTATLSWKGVPTYVLGLARGVSAVVGISATLLYPILHSRFQSLRTGLWSIWIQ</sequence>
<keyword evidence="4 7" id="KW-0812">Transmembrane</keyword>
<dbReference type="Gene3D" id="1.20.1250.20">
    <property type="entry name" value="MFS general substrate transporter like domains"/>
    <property type="match status" value="1"/>
</dbReference>
<dbReference type="GO" id="GO:0005381">
    <property type="term" value="F:iron ion transmembrane transporter activity"/>
    <property type="evidence" value="ECO:0007669"/>
    <property type="project" value="UniProtKB-UniRule"/>
</dbReference>
<evidence type="ECO:0000256" key="2">
    <source>
        <dbReference type="ARBA" id="ARBA00006279"/>
    </source>
</evidence>
<dbReference type="Pfam" id="PF06963">
    <property type="entry name" value="FPN1"/>
    <property type="match status" value="1"/>
</dbReference>
<feature type="transmembrane region" description="Helical" evidence="7">
    <location>
        <begin position="249"/>
        <end position="264"/>
    </location>
</feature>
<feature type="transmembrane region" description="Helical" evidence="7">
    <location>
        <begin position="126"/>
        <end position="147"/>
    </location>
</feature>
<comment type="caution">
    <text evidence="7">Lacks conserved residue(s) required for the propagation of feature annotation.</text>
</comment>
<keyword evidence="3 7" id="KW-0813">Transport</keyword>
<comment type="function">
    <text evidence="7">May be involved in iron transport and iron homeostasis.</text>
</comment>
<feature type="transmembrane region" description="Helical" evidence="7">
    <location>
        <begin position="159"/>
        <end position="182"/>
    </location>
</feature>
<reference evidence="9 10" key="1">
    <citation type="journal article" date="2021" name="Nat. Plants">
        <title>The Taxus genome provides insights into paclitaxel biosynthesis.</title>
        <authorList>
            <person name="Xiong X."/>
            <person name="Gou J."/>
            <person name="Liao Q."/>
            <person name="Li Y."/>
            <person name="Zhou Q."/>
            <person name="Bi G."/>
            <person name="Li C."/>
            <person name="Du R."/>
            <person name="Wang X."/>
            <person name="Sun T."/>
            <person name="Guo L."/>
            <person name="Liang H."/>
            <person name="Lu P."/>
            <person name="Wu Y."/>
            <person name="Zhang Z."/>
            <person name="Ro D.K."/>
            <person name="Shang Y."/>
            <person name="Huang S."/>
            <person name="Yan J."/>
        </authorList>
    </citation>
    <scope>NUCLEOTIDE SEQUENCE [LARGE SCALE GENOMIC DNA]</scope>
    <source>
        <strain evidence="9">Ta-2019</strain>
    </source>
</reference>
<dbReference type="InterPro" id="IPR036259">
    <property type="entry name" value="MFS_trans_sf"/>
</dbReference>
<comment type="similarity">
    <text evidence="2 7">Belongs to the ferroportin (FP) (TC 2.A.100) family. SLC40A subfamily.</text>
</comment>
<proteinExistence type="inferred from homology"/>
<keyword evidence="5 7" id="KW-1133">Transmembrane helix</keyword>
<dbReference type="InterPro" id="IPR009716">
    <property type="entry name" value="Ferroportin-1"/>
</dbReference>
<name>A0AA38KT43_TAXCH</name>
<evidence type="ECO:0000256" key="1">
    <source>
        <dbReference type="ARBA" id="ARBA00004141"/>
    </source>
</evidence>
<feature type="transmembrane region" description="Helical" evidence="7">
    <location>
        <begin position="89"/>
        <end position="114"/>
    </location>
</feature>
<feature type="compositionally biased region" description="Low complexity" evidence="8">
    <location>
        <begin position="26"/>
        <end position="36"/>
    </location>
</feature>
<protein>
    <recommendedName>
        <fullName evidence="7">Solute carrier family 40 member</fullName>
    </recommendedName>
</protein>
<keyword evidence="6 7" id="KW-0472">Membrane</keyword>
<gene>
    <name evidence="9" type="ORF">KI387_037724</name>
</gene>
<dbReference type="PANTHER" id="PTHR11660">
    <property type="entry name" value="SOLUTE CARRIER FAMILY 40 MEMBER"/>
    <property type="match status" value="1"/>
</dbReference>
<comment type="subcellular location">
    <subcellularLocation>
        <location evidence="1 7">Membrane</location>
        <topology evidence="1 7">Multi-pass membrane protein</topology>
    </subcellularLocation>
</comment>
<feature type="transmembrane region" description="Helical" evidence="7">
    <location>
        <begin position="369"/>
        <end position="392"/>
    </location>
</feature>
<feature type="transmembrane region" description="Helical" evidence="7">
    <location>
        <begin position="336"/>
        <end position="357"/>
    </location>
</feature>
<evidence type="ECO:0000313" key="10">
    <source>
        <dbReference type="Proteomes" id="UP000824469"/>
    </source>
</evidence>
<organism evidence="9 10">
    <name type="scientific">Taxus chinensis</name>
    <name type="common">Chinese yew</name>
    <name type="synonym">Taxus wallichiana var. chinensis</name>
    <dbReference type="NCBI Taxonomy" id="29808"/>
    <lineage>
        <taxon>Eukaryota</taxon>
        <taxon>Viridiplantae</taxon>
        <taxon>Streptophyta</taxon>
        <taxon>Embryophyta</taxon>
        <taxon>Tracheophyta</taxon>
        <taxon>Spermatophyta</taxon>
        <taxon>Pinopsida</taxon>
        <taxon>Pinidae</taxon>
        <taxon>Conifers II</taxon>
        <taxon>Cupressales</taxon>
        <taxon>Taxaceae</taxon>
        <taxon>Taxus</taxon>
    </lineage>
</organism>
<evidence type="ECO:0000256" key="8">
    <source>
        <dbReference type="SAM" id="MobiDB-lite"/>
    </source>
</evidence>
<evidence type="ECO:0000256" key="3">
    <source>
        <dbReference type="ARBA" id="ARBA00022448"/>
    </source>
</evidence>
<evidence type="ECO:0000256" key="5">
    <source>
        <dbReference type="ARBA" id="ARBA00022989"/>
    </source>
</evidence>
<keyword evidence="7" id="KW-0406">Ion transport</keyword>
<accession>A0AA38KT43</accession>
<dbReference type="AlphaFoldDB" id="A0AA38KT43"/>
<dbReference type="Proteomes" id="UP000824469">
    <property type="component" value="Unassembled WGS sequence"/>
</dbReference>
<dbReference type="SUPFAM" id="SSF103473">
    <property type="entry name" value="MFS general substrate transporter"/>
    <property type="match status" value="1"/>
</dbReference>
<dbReference type="EMBL" id="JAHRHJ020000007">
    <property type="protein sequence ID" value="KAH9309813.1"/>
    <property type="molecule type" value="Genomic_DNA"/>
</dbReference>
<evidence type="ECO:0000256" key="7">
    <source>
        <dbReference type="RuleBase" id="RU365065"/>
    </source>
</evidence>
<feature type="non-terminal residue" evidence="9">
    <location>
        <position position="1"/>
    </location>
</feature>
<feature type="region of interest" description="Disordered" evidence="8">
    <location>
        <begin position="1"/>
        <end position="39"/>
    </location>
</feature>
<feature type="transmembrane region" description="Helical" evidence="7">
    <location>
        <begin position="215"/>
        <end position="243"/>
    </location>
</feature>
<keyword evidence="10" id="KW-1185">Reference proteome</keyword>
<dbReference type="OMA" id="YPVFISY"/>
<comment type="caution">
    <text evidence="9">The sequence shown here is derived from an EMBL/GenBank/DDBJ whole genome shotgun (WGS) entry which is preliminary data.</text>
</comment>
<dbReference type="GO" id="GO:0016020">
    <property type="term" value="C:membrane"/>
    <property type="evidence" value="ECO:0007669"/>
    <property type="project" value="UniProtKB-SubCell"/>
</dbReference>